<dbReference type="Proteomes" id="UP000549695">
    <property type="component" value="Unassembled WGS sequence"/>
</dbReference>
<name>A0A852W4N4_PSEA5</name>
<protein>
    <submittedName>
        <fullName evidence="2">Uncharacterized protein</fullName>
    </submittedName>
</protein>
<evidence type="ECO:0000313" key="2">
    <source>
        <dbReference type="EMBL" id="NYG01335.1"/>
    </source>
</evidence>
<sequence>MSPHRRPRRHVVRARGQHHERLPELPELPRTAEAAEVWPSTTDRDVETGTRNDSGPETTR</sequence>
<dbReference type="EMBL" id="JACCCZ010000001">
    <property type="protein sequence ID" value="NYG01335.1"/>
    <property type="molecule type" value="Genomic_DNA"/>
</dbReference>
<organism evidence="2 3">
    <name type="scientific">Pseudonocardia alni</name>
    <name type="common">Amycolata alni</name>
    <dbReference type="NCBI Taxonomy" id="33907"/>
    <lineage>
        <taxon>Bacteria</taxon>
        <taxon>Bacillati</taxon>
        <taxon>Actinomycetota</taxon>
        <taxon>Actinomycetes</taxon>
        <taxon>Pseudonocardiales</taxon>
        <taxon>Pseudonocardiaceae</taxon>
        <taxon>Pseudonocardia</taxon>
    </lineage>
</organism>
<feature type="compositionally biased region" description="Basic residues" evidence="1">
    <location>
        <begin position="1"/>
        <end position="16"/>
    </location>
</feature>
<feature type="compositionally biased region" description="Polar residues" evidence="1">
    <location>
        <begin position="51"/>
        <end position="60"/>
    </location>
</feature>
<evidence type="ECO:0000256" key="1">
    <source>
        <dbReference type="SAM" id="MobiDB-lite"/>
    </source>
</evidence>
<feature type="region of interest" description="Disordered" evidence="1">
    <location>
        <begin position="1"/>
        <end position="60"/>
    </location>
</feature>
<evidence type="ECO:0000313" key="3">
    <source>
        <dbReference type="Proteomes" id="UP000549695"/>
    </source>
</evidence>
<accession>A0A852W4N4</accession>
<comment type="caution">
    <text evidence="2">The sequence shown here is derived from an EMBL/GenBank/DDBJ whole genome shotgun (WGS) entry which is preliminary data.</text>
</comment>
<proteinExistence type="predicted"/>
<dbReference type="AlphaFoldDB" id="A0A852W4N4"/>
<gene>
    <name evidence="2" type="ORF">HDA37_001620</name>
</gene>
<keyword evidence="3" id="KW-1185">Reference proteome</keyword>
<reference evidence="2 3" key="1">
    <citation type="submission" date="2020-07" db="EMBL/GenBank/DDBJ databases">
        <title>Sequencing the genomes of 1000 actinobacteria strains.</title>
        <authorList>
            <person name="Klenk H.-P."/>
        </authorList>
    </citation>
    <scope>NUCLEOTIDE SEQUENCE [LARGE SCALE GENOMIC DNA]</scope>
    <source>
        <strain evidence="2 3">DSM 44749</strain>
    </source>
</reference>